<keyword evidence="2" id="KW-1185">Reference proteome</keyword>
<protein>
    <submittedName>
        <fullName evidence="1">Uncharacterized protein</fullName>
    </submittedName>
</protein>
<organism evidence="1 2">
    <name type="scientific">Pontiella agarivorans</name>
    <dbReference type="NCBI Taxonomy" id="3038953"/>
    <lineage>
        <taxon>Bacteria</taxon>
        <taxon>Pseudomonadati</taxon>
        <taxon>Kiritimatiellota</taxon>
        <taxon>Kiritimatiellia</taxon>
        <taxon>Kiritimatiellales</taxon>
        <taxon>Pontiellaceae</taxon>
        <taxon>Pontiella</taxon>
    </lineage>
</organism>
<name>A0ABU5MXF4_9BACT</name>
<gene>
    <name evidence="1" type="ORF">P9H32_08945</name>
</gene>
<dbReference type="InterPro" id="IPR012341">
    <property type="entry name" value="6hp_glycosidase-like_sf"/>
</dbReference>
<dbReference type="Proteomes" id="UP001290861">
    <property type="component" value="Unassembled WGS sequence"/>
</dbReference>
<comment type="caution">
    <text evidence="1">The sequence shown here is derived from an EMBL/GenBank/DDBJ whole genome shotgun (WGS) entry which is preliminary data.</text>
</comment>
<reference evidence="1 2" key="1">
    <citation type="journal article" date="2024" name="Appl. Environ. Microbiol.">
        <title>Pontiella agarivorans sp. nov., a novel marine anaerobic bacterium capable of degrading macroalgal polysaccharides and fixing nitrogen.</title>
        <authorList>
            <person name="Liu N."/>
            <person name="Kivenson V."/>
            <person name="Peng X."/>
            <person name="Cui Z."/>
            <person name="Lankiewicz T.S."/>
            <person name="Gosselin K.M."/>
            <person name="English C.J."/>
            <person name="Blair E.M."/>
            <person name="O'Malley M.A."/>
            <person name="Valentine D.L."/>
        </authorList>
    </citation>
    <scope>NUCLEOTIDE SEQUENCE [LARGE SCALE GENOMIC DNA]</scope>
    <source>
        <strain evidence="1 2">NLcol2</strain>
    </source>
</reference>
<sequence>MLDRLVDYPVDETGLMIGKDVPYAKSHRHYSQLLMFYPLSTMNLDDPAERALALKSLKHWQCFPEALAGYSYTGSSSMYSLLGDGEMAEQRM</sequence>
<dbReference type="EMBL" id="JARVCO010000010">
    <property type="protein sequence ID" value="MDZ8118756.1"/>
    <property type="molecule type" value="Genomic_DNA"/>
</dbReference>
<evidence type="ECO:0000313" key="1">
    <source>
        <dbReference type="EMBL" id="MDZ8118756.1"/>
    </source>
</evidence>
<evidence type="ECO:0000313" key="2">
    <source>
        <dbReference type="Proteomes" id="UP001290861"/>
    </source>
</evidence>
<proteinExistence type="predicted"/>
<dbReference type="Gene3D" id="1.50.10.10">
    <property type="match status" value="1"/>
</dbReference>
<accession>A0ABU5MXF4</accession>